<dbReference type="EMBL" id="JAJEPX010000019">
    <property type="protein sequence ID" value="MCC2176979.1"/>
    <property type="molecule type" value="Genomic_DNA"/>
</dbReference>
<evidence type="ECO:0000313" key="2">
    <source>
        <dbReference type="Proteomes" id="UP001298753"/>
    </source>
</evidence>
<reference evidence="1 2" key="1">
    <citation type="submission" date="2021-10" db="EMBL/GenBank/DDBJ databases">
        <title>Anaerobic single-cell dispensing facilitates the cultivation of human gut bacteria.</title>
        <authorList>
            <person name="Afrizal A."/>
        </authorList>
    </citation>
    <scope>NUCLEOTIDE SEQUENCE [LARGE SCALE GENOMIC DNA]</scope>
    <source>
        <strain evidence="1 2">CLA-AA-H270</strain>
    </source>
</reference>
<evidence type="ECO:0000313" key="1">
    <source>
        <dbReference type="EMBL" id="MCC2176979.1"/>
    </source>
</evidence>
<name>A0AAW4VVM6_9FIRM</name>
<dbReference type="Proteomes" id="UP001298753">
    <property type="component" value="Unassembled WGS sequence"/>
</dbReference>
<accession>A0AAW4VVM6</accession>
<sequence length="45" mass="5342">MSNDIANRGEILLYDITISILETVRQDTMYISEFDRQTERYLKGE</sequence>
<protein>
    <submittedName>
        <fullName evidence="1">Uncharacterized protein</fullName>
    </submittedName>
</protein>
<dbReference type="AlphaFoldDB" id="A0AAW4VVM6"/>
<dbReference type="RefSeq" id="WP_181967624.1">
    <property type="nucleotide sequence ID" value="NZ_DBGBDM010000052.1"/>
</dbReference>
<keyword evidence="2" id="KW-1185">Reference proteome</keyword>
<organism evidence="1 2">
    <name type="scientific">Agathobaculum butyriciproducens</name>
    <dbReference type="NCBI Taxonomy" id="1628085"/>
    <lineage>
        <taxon>Bacteria</taxon>
        <taxon>Bacillati</taxon>
        <taxon>Bacillota</taxon>
        <taxon>Clostridia</taxon>
        <taxon>Eubacteriales</taxon>
        <taxon>Butyricicoccaceae</taxon>
        <taxon>Agathobaculum</taxon>
    </lineage>
</organism>
<proteinExistence type="predicted"/>
<gene>
    <name evidence="1" type="ORF">LKD22_07545</name>
</gene>
<comment type="caution">
    <text evidence="1">The sequence shown here is derived from an EMBL/GenBank/DDBJ whole genome shotgun (WGS) entry which is preliminary data.</text>
</comment>
<dbReference type="GeneID" id="98660904"/>